<sequence length="51" mass="5739">MPVAEPVFGNIGSSKRLKRFSLGGKTKVQGQWLLYCMVHNLEKVSRYGEVV</sequence>
<evidence type="ECO:0000313" key="3">
    <source>
        <dbReference type="Proteomes" id="UP000659697"/>
    </source>
</evidence>
<protein>
    <recommendedName>
        <fullName evidence="1">Transposase DDE domain-containing protein</fullName>
    </recommendedName>
</protein>
<gene>
    <name evidence="2" type="ORF">GCM10010919_14280</name>
</gene>
<dbReference type="EMBL" id="BNAO01000003">
    <property type="protein sequence ID" value="GHG66525.1"/>
    <property type="molecule type" value="Genomic_DNA"/>
</dbReference>
<proteinExistence type="predicted"/>
<evidence type="ECO:0000259" key="1">
    <source>
        <dbReference type="Pfam" id="PF13751"/>
    </source>
</evidence>
<accession>A0ABQ3KWM9</accession>
<dbReference type="Proteomes" id="UP000659697">
    <property type="component" value="Unassembled WGS sequence"/>
</dbReference>
<keyword evidence="3" id="KW-1185">Reference proteome</keyword>
<evidence type="ECO:0000313" key="2">
    <source>
        <dbReference type="EMBL" id="GHG66525.1"/>
    </source>
</evidence>
<comment type="caution">
    <text evidence="2">The sequence shown here is derived from an EMBL/GenBank/DDBJ whole genome shotgun (WGS) entry which is preliminary data.</text>
</comment>
<dbReference type="InterPro" id="IPR025668">
    <property type="entry name" value="Tnp_DDE_dom"/>
</dbReference>
<reference evidence="3" key="1">
    <citation type="journal article" date="2019" name="Int. J. Syst. Evol. Microbiol.">
        <title>The Global Catalogue of Microorganisms (GCM) 10K type strain sequencing project: providing services to taxonomists for standard genome sequencing and annotation.</title>
        <authorList>
            <consortium name="The Broad Institute Genomics Platform"/>
            <consortium name="The Broad Institute Genome Sequencing Center for Infectious Disease"/>
            <person name="Wu L."/>
            <person name="Ma J."/>
        </authorList>
    </citation>
    <scope>NUCLEOTIDE SEQUENCE [LARGE SCALE GENOMIC DNA]</scope>
    <source>
        <strain evidence="3">CGMCC 1.7003</strain>
    </source>
</reference>
<feature type="domain" description="Transposase DDE" evidence="1">
    <location>
        <begin position="3"/>
        <end position="44"/>
    </location>
</feature>
<name>A0ABQ3KWM9_9ALTE</name>
<dbReference type="Pfam" id="PF13751">
    <property type="entry name" value="DDE_Tnp_1_6"/>
    <property type="match status" value="1"/>
</dbReference>
<organism evidence="2 3">
    <name type="scientific">Alishewanella longhuensis</name>
    <dbReference type="NCBI Taxonomy" id="1091037"/>
    <lineage>
        <taxon>Bacteria</taxon>
        <taxon>Pseudomonadati</taxon>
        <taxon>Pseudomonadota</taxon>
        <taxon>Gammaproteobacteria</taxon>
        <taxon>Alteromonadales</taxon>
        <taxon>Alteromonadaceae</taxon>
        <taxon>Alishewanella</taxon>
    </lineage>
</organism>